<protein>
    <submittedName>
        <fullName evidence="1">Uncharacterized protein</fullName>
    </submittedName>
</protein>
<keyword evidence="2" id="KW-1185">Reference proteome</keyword>
<organism evidence="1 2">
    <name type="scientific">Fibrisoma limi BUZ 3</name>
    <dbReference type="NCBI Taxonomy" id="1185876"/>
    <lineage>
        <taxon>Bacteria</taxon>
        <taxon>Pseudomonadati</taxon>
        <taxon>Bacteroidota</taxon>
        <taxon>Cytophagia</taxon>
        <taxon>Cytophagales</taxon>
        <taxon>Spirosomataceae</taxon>
        <taxon>Fibrisoma</taxon>
    </lineage>
</organism>
<evidence type="ECO:0000313" key="2">
    <source>
        <dbReference type="Proteomes" id="UP000009309"/>
    </source>
</evidence>
<accession>I2GGW9</accession>
<evidence type="ECO:0000313" key="1">
    <source>
        <dbReference type="EMBL" id="CCH53144.1"/>
    </source>
</evidence>
<sequence length="210" mass="23266">MPFGKRRAALFSLGVYPISRMAVNAFTGSLMWFVSFLIVDSGLRPVLPDPVSVTYVIERPGPLLTQTPAAATKGWAYEKTADKFKGRVQRASLVSANTIQFDYPYTGKTPATLTIRERDGSTTVYIEVDKGQFNRSFQNGSAKVRFDGKAPVTYPLTAAANGRANIVFFDADQKLINQIKAARTMTVAINFYGQPVRQLEFRTAGLRWPL</sequence>
<reference evidence="1 2" key="1">
    <citation type="journal article" date="2012" name="J. Bacteriol.">
        <title>Genome Sequence of the Filamentous Bacterium Fibrisoma limi BUZ 3T.</title>
        <authorList>
            <person name="Filippini M."/>
            <person name="Qi W."/>
            <person name="Jaenicke S."/>
            <person name="Goesmann A."/>
            <person name="Smits T.H."/>
            <person name="Bagheri H.C."/>
        </authorList>
    </citation>
    <scope>NUCLEOTIDE SEQUENCE [LARGE SCALE GENOMIC DNA]</scope>
    <source>
        <strain evidence="2">BUZ 3T</strain>
    </source>
</reference>
<comment type="caution">
    <text evidence="1">The sequence shown here is derived from an EMBL/GenBank/DDBJ whole genome shotgun (WGS) entry which is preliminary data.</text>
</comment>
<name>I2GGW9_9BACT</name>
<dbReference type="AlphaFoldDB" id="I2GGW9"/>
<dbReference type="EMBL" id="CAIT01000006">
    <property type="protein sequence ID" value="CCH53144.1"/>
    <property type="molecule type" value="Genomic_DNA"/>
</dbReference>
<gene>
    <name evidence="1" type="ORF">BN8_02216</name>
</gene>
<proteinExistence type="predicted"/>
<dbReference type="Proteomes" id="UP000009309">
    <property type="component" value="Unassembled WGS sequence"/>
</dbReference>
<dbReference type="eggNOG" id="ENOG5032U3G">
    <property type="taxonomic scope" value="Bacteria"/>
</dbReference>